<keyword evidence="2" id="KW-1185">Reference proteome</keyword>
<name>A0A135V481_9PEZI</name>
<gene>
    <name evidence="1" type="ORF">CSAL01_11957</name>
</gene>
<protein>
    <recommendedName>
        <fullName evidence="3">Fucose-specific lectin</fullName>
    </recommendedName>
</protein>
<dbReference type="SUPFAM" id="SSF89372">
    <property type="entry name" value="Fucose-specific lectin"/>
    <property type="match status" value="1"/>
</dbReference>
<organism evidence="1 2">
    <name type="scientific">Colletotrichum salicis</name>
    <dbReference type="NCBI Taxonomy" id="1209931"/>
    <lineage>
        <taxon>Eukaryota</taxon>
        <taxon>Fungi</taxon>
        <taxon>Dikarya</taxon>
        <taxon>Ascomycota</taxon>
        <taxon>Pezizomycotina</taxon>
        <taxon>Sordariomycetes</taxon>
        <taxon>Hypocreomycetidae</taxon>
        <taxon>Glomerellales</taxon>
        <taxon>Glomerellaceae</taxon>
        <taxon>Colletotrichum</taxon>
        <taxon>Colletotrichum acutatum species complex</taxon>
    </lineage>
</organism>
<reference evidence="1 2" key="1">
    <citation type="submission" date="2014-02" db="EMBL/GenBank/DDBJ databases">
        <title>The genome sequence of Colletotrichum salicis CBS 607.94.</title>
        <authorList>
            <person name="Baroncelli R."/>
            <person name="Thon M.R."/>
        </authorList>
    </citation>
    <scope>NUCLEOTIDE SEQUENCE [LARGE SCALE GENOMIC DNA]</scope>
    <source>
        <strain evidence="1 2">CBS 607.94</strain>
    </source>
</reference>
<evidence type="ECO:0000313" key="2">
    <source>
        <dbReference type="Proteomes" id="UP000070121"/>
    </source>
</evidence>
<dbReference type="EMBL" id="JFFI01000482">
    <property type="protein sequence ID" value="KXH67421.1"/>
    <property type="molecule type" value="Genomic_DNA"/>
</dbReference>
<comment type="caution">
    <text evidence="1">The sequence shown here is derived from an EMBL/GenBank/DDBJ whole genome shotgun (WGS) entry which is preliminary data.</text>
</comment>
<dbReference type="Proteomes" id="UP000070121">
    <property type="component" value="Unassembled WGS sequence"/>
</dbReference>
<dbReference type="AlphaFoldDB" id="A0A135V481"/>
<dbReference type="Gene3D" id="2.120.10.70">
    <property type="entry name" value="Fucose-specific lectin"/>
    <property type="match status" value="1"/>
</dbReference>
<sequence length="174" mass="19316">MTNVFPANLAAVVNGKNTQLFFVDSSTSSISYYESQEPAESQNKGYSGPKIVNIQPAAAGNAVNARTAQNNIRLAVARFLRDDKQENFLQELCLSSDGKRWSEGDLNKENCALDSSGGIEAITTSDNREIKVYCVGDGQKIPPVWYRANNQWESRLIKSMCFQLRLRDDGTEAR</sequence>
<accession>A0A135V481</accession>
<proteinExistence type="predicted"/>
<evidence type="ECO:0008006" key="3">
    <source>
        <dbReference type="Google" id="ProtNLM"/>
    </source>
</evidence>
<evidence type="ECO:0000313" key="1">
    <source>
        <dbReference type="EMBL" id="KXH67421.1"/>
    </source>
</evidence>